<sequence length="217" mass="24179">MHHYRKEAVKPKDGNYKLFGIPLIAPEAALSHRNAMIGSPHHNQVHTFESDQKSDKSRGSKSGENPVAVGEPDKLLQTSQQHVRDGQGKPQGGSTRSCTKVHKQGIALGRSVDLTKFNNYEELIAELDQLFELTSNKVTLLIVCFREFCGIVRKIFIYTREEVQKMNPGTLNSHGEENLSLVAEGCKRGKVSATSFSIYSWKMLGLGLKICRVLGER</sequence>
<dbReference type="PANTHER" id="PTHR31384:SF79">
    <property type="entry name" value="AUXIN RESPONSE FACTOR 2"/>
    <property type="match status" value="1"/>
</dbReference>
<proteinExistence type="inferred from homology"/>
<gene>
    <name evidence="4" type="ORF">Pyn_28604</name>
</gene>
<keyword evidence="1" id="KW-0927">Auxin signaling pathway</keyword>
<dbReference type="STRING" id="2094558.A0A314ZLM3"/>
<accession>A0A314ZLM3</accession>
<comment type="caution">
    <text evidence="4">The sequence shown here is derived from an EMBL/GenBank/DDBJ whole genome shotgun (WGS) entry which is preliminary data.</text>
</comment>
<dbReference type="OrthoDB" id="1912783at2759"/>
<dbReference type="AlphaFoldDB" id="A0A314ZLM3"/>
<keyword evidence="1" id="KW-0805">Transcription regulation</keyword>
<dbReference type="Gene3D" id="3.10.20.90">
    <property type="entry name" value="Phosphatidylinositol 3-kinase Catalytic Subunit, Chain A, domain 1"/>
    <property type="match status" value="1"/>
</dbReference>
<organism evidence="4 5">
    <name type="scientific">Prunus yedoensis var. nudiflora</name>
    <dbReference type="NCBI Taxonomy" id="2094558"/>
    <lineage>
        <taxon>Eukaryota</taxon>
        <taxon>Viridiplantae</taxon>
        <taxon>Streptophyta</taxon>
        <taxon>Embryophyta</taxon>
        <taxon>Tracheophyta</taxon>
        <taxon>Spermatophyta</taxon>
        <taxon>Magnoliopsida</taxon>
        <taxon>eudicotyledons</taxon>
        <taxon>Gunneridae</taxon>
        <taxon>Pentapetalae</taxon>
        <taxon>rosids</taxon>
        <taxon>fabids</taxon>
        <taxon>Rosales</taxon>
        <taxon>Rosaceae</taxon>
        <taxon>Amygdaloideae</taxon>
        <taxon>Amygdaleae</taxon>
        <taxon>Prunus</taxon>
    </lineage>
</organism>
<dbReference type="GO" id="GO:0005634">
    <property type="term" value="C:nucleus"/>
    <property type="evidence" value="ECO:0007669"/>
    <property type="project" value="UniProtKB-SubCell"/>
</dbReference>
<dbReference type="GO" id="GO:0006355">
    <property type="term" value="P:regulation of DNA-templated transcription"/>
    <property type="evidence" value="ECO:0007669"/>
    <property type="project" value="InterPro"/>
</dbReference>
<dbReference type="InterPro" id="IPR033389">
    <property type="entry name" value="AUX/IAA_dom"/>
</dbReference>
<dbReference type="Proteomes" id="UP000250321">
    <property type="component" value="Unassembled WGS sequence"/>
</dbReference>
<keyword evidence="1" id="KW-0804">Transcription</keyword>
<keyword evidence="5" id="KW-1185">Reference proteome</keyword>
<evidence type="ECO:0000259" key="3">
    <source>
        <dbReference type="Pfam" id="PF02309"/>
    </source>
</evidence>
<feature type="region of interest" description="Disordered" evidence="2">
    <location>
        <begin position="39"/>
        <end position="98"/>
    </location>
</feature>
<evidence type="ECO:0000256" key="2">
    <source>
        <dbReference type="SAM" id="MobiDB-lite"/>
    </source>
</evidence>
<reference evidence="4 5" key="1">
    <citation type="submission" date="2018-02" db="EMBL/GenBank/DDBJ databases">
        <title>Draft genome of wild Prunus yedoensis var. nudiflora.</title>
        <authorList>
            <person name="Baek S."/>
            <person name="Kim J.-H."/>
            <person name="Choi K."/>
            <person name="Kim G.-B."/>
            <person name="Cho A."/>
            <person name="Jang H."/>
            <person name="Shin C.-H."/>
            <person name="Yu H.-J."/>
            <person name="Mun J.-H."/>
        </authorList>
    </citation>
    <scope>NUCLEOTIDE SEQUENCE [LARGE SCALE GENOMIC DNA]</scope>
    <source>
        <strain evidence="5">cv. Jeju island</strain>
        <tissue evidence="4">Leaf</tissue>
    </source>
</reference>
<keyword evidence="1" id="KW-0539">Nucleus</keyword>
<feature type="domain" description="AUX/IAA" evidence="3">
    <location>
        <begin position="78"/>
        <end position="134"/>
    </location>
</feature>
<dbReference type="PANTHER" id="PTHR31384">
    <property type="entry name" value="AUXIN RESPONSE FACTOR 4-RELATED"/>
    <property type="match status" value="1"/>
</dbReference>
<comment type="subunit">
    <text evidence="1">Homodimers and heterodimers.</text>
</comment>
<evidence type="ECO:0000313" key="4">
    <source>
        <dbReference type="EMBL" id="PQQ18108.1"/>
    </source>
</evidence>
<comment type="similarity">
    <text evidence="1">Belongs to the Aux/IAA family.</text>
</comment>
<dbReference type="GO" id="GO:0003677">
    <property type="term" value="F:DNA binding"/>
    <property type="evidence" value="ECO:0007669"/>
    <property type="project" value="InterPro"/>
</dbReference>
<comment type="subcellular location">
    <subcellularLocation>
        <location evidence="1">Nucleus</location>
    </subcellularLocation>
</comment>
<evidence type="ECO:0000313" key="5">
    <source>
        <dbReference type="Proteomes" id="UP000250321"/>
    </source>
</evidence>
<comment type="function">
    <text evidence="1">Aux/IAA proteins are short-lived transcriptional factors that function as repressors of early auxin response genes at low auxin concentrations.</text>
</comment>
<name>A0A314ZLM3_PRUYE</name>
<dbReference type="Pfam" id="PF02309">
    <property type="entry name" value="AUX_IAA"/>
    <property type="match status" value="1"/>
</dbReference>
<evidence type="ECO:0000256" key="1">
    <source>
        <dbReference type="RuleBase" id="RU004549"/>
    </source>
</evidence>
<protein>
    <recommendedName>
        <fullName evidence="1">Auxin-responsive protein</fullName>
    </recommendedName>
</protein>
<dbReference type="GO" id="GO:0009734">
    <property type="term" value="P:auxin-activated signaling pathway"/>
    <property type="evidence" value="ECO:0007669"/>
    <property type="project" value="UniProtKB-UniRule"/>
</dbReference>
<dbReference type="EMBL" id="PJQY01000123">
    <property type="protein sequence ID" value="PQQ18108.1"/>
    <property type="molecule type" value="Genomic_DNA"/>
</dbReference>
<feature type="compositionally biased region" description="Basic and acidic residues" evidence="2">
    <location>
        <begin position="48"/>
        <end position="58"/>
    </location>
</feature>
<keyword evidence="1" id="KW-0678">Repressor</keyword>
<dbReference type="InterPro" id="IPR044835">
    <property type="entry name" value="ARF_plant"/>
</dbReference>